<organism evidence="2 3">
    <name type="scientific">Protea cynaroides</name>
    <dbReference type="NCBI Taxonomy" id="273540"/>
    <lineage>
        <taxon>Eukaryota</taxon>
        <taxon>Viridiplantae</taxon>
        <taxon>Streptophyta</taxon>
        <taxon>Embryophyta</taxon>
        <taxon>Tracheophyta</taxon>
        <taxon>Spermatophyta</taxon>
        <taxon>Magnoliopsida</taxon>
        <taxon>Proteales</taxon>
        <taxon>Proteaceae</taxon>
        <taxon>Protea</taxon>
    </lineage>
</organism>
<dbReference type="OrthoDB" id="784446at2759"/>
<dbReference type="PANTHER" id="PTHR37259">
    <property type="entry name" value="OS07G0474300 PROTEIN"/>
    <property type="match status" value="1"/>
</dbReference>
<feature type="compositionally biased region" description="Basic and acidic residues" evidence="1">
    <location>
        <begin position="216"/>
        <end position="228"/>
    </location>
</feature>
<dbReference type="AlphaFoldDB" id="A0A9Q0QPT7"/>
<dbReference type="Proteomes" id="UP001141806">
    <property type="component" value="Unassembled WGS sequence"/>
</dbReference>
<protein>
    <submittedName>
        <fullName evidence="2">Uncharacterized protein</fullName>
    </submittedName>
</protein>
<dbReference type="EMBL" id="JAMYWD010000007">
    <property type="protein sequence ID" value="KAJ4967289.1"/>
    <property type="molecule type" value="Genomic_DNA"/>
</dbReference>
<feature type="compositionally biased region" description="Polar residues" evidence="1">
    <location>
        <begin position="58"/>
        <end position="77"/>
    </location>
</feature>
<keyword evidence="3" id="KW-1185">Reference proteome</keyword>
<accession>A0A9Q0QPT7</accession>
<name>A0A9Q0QPT7_9MAGN</name>
<evidence type="ECO:0000313" key="3">
    <source>
        <dbReference type="Proteomes" id="UP001141806"/>
    </source>
</evidence>
<gene>
    <name evidence="2" type="ORF">NE237_019138</name>
</gene>
<proteinExistence type="predicted"/>
<sequence>MKRRAKEHNEEARDLHETLTFCDFLASMSKIRSALHRKPPLPESPTKFRPSRILRSSVRSLKTPSASAKKFQMTSRSLDMEESHMRPEDQSISCELRALAKMVEDGFGNTDFSTIVSPNPTSLFERGRFYEEYSARRNERLKRKMCGETAEDSSRSVLGVVIESGKKRASKKYDSVRKSVPTDFEGTQIPRYSLRSRAKENNPIIPVNPPKPMGDGNRKIEVRRVRKT</sequence>
<feature type="region of interest" description="Disordered" evidence="1">
    <location>
        <begin position="195"/>
        <end position="228"/>
    </location>
</feature>
<feature type="compositionally biased region" description="Basic and acidic residues" evidence="1">
    <location>
        <begin position="78"/>
        <end position="89"/>
    </location>
</feature>
<dbReference type="PANTHER" id="PTHR37259:SF2">
    <property type="entry name" value="OS07G0474300 PROTEIN"/>
    <property type="match status" value="1"/>
</dbReference>
<feature type="region of interest" description="Disordered" evidence="1">
    <location>
        <begin position="58"/>
        <end position="89"/>
    </location>
</feature>
<evidence type="ECO:0000256" key="1">
    <source>
        <dbReference type="SAM" id="MobiDB-lite"/>
    </source>
</evidence>
<reference evidence="2" key="1">
    <citation type="journal article" date="2023" name="Plant J.">
        <title>The genome of the king protea, Protea cynaroides.</title>
        <authorList>
            <person name="Chang J."/>
            <person name="Duong T.A."/>
            <person name="Schoeman C."/>
            <person name="Ma X."/>
            <person name="Roodt D."/>
            <person name="Barker N."/>
            <person name="Li Z."/>
            <person name="Van de Peer Y."/>
            <person name="Mizrachi E."/>
        </authorList>
    </citation>
    <scope>NUCLEOTIDE SEQUENCE</scope>
    <source>
        <tissue evidence="2">Young leaves</tissue>
    </source>
</reference>
<comment type="caution">
    <text evidence="2">The sequence shown here is derived from an EMBL/GenBank/DDBJ whole genome shotgun (WGS) entry which is preliminary data.</text>
</comment>
<evidence type="ECO:0000313" key="2">
    <source>
        <dbReference type="EMBL" id="KAJ4967289.1"/>
    </source>
</evidence>